<name>A0A3E4SYJ6_PHOVU</name>
<organism evidence="1 2">
    <name type="scientific">Phocaeicola vulgatus</name>
    <name type="common">Bacteroides vulgatus</name>
    <dbReference type="NCBI Taxonomy" id="821"/>
    <lineage>
        <taxon>Bacteria</taxon>
        <taxon>Pseudomonadati</taxon>
        <taxon>Bacteroidota</taxon>
        <taxon>Bacteroidia</taxon>
        <taxon>Bacteroidales</taxon>
        <taxon>Bacteroidaceae</taxon>
        <taxon>Phocaeicola</taxon>
    </lineage>
</organism>
<accession>A0A3E4SYJ6</accession>
<evidence type="ECO:0000313" key="2">
    <source>
        <dbReference type="Proteomes" id="UP000261278"/>
    </source>
</evidence>
<dbReference type="EMBL" id="QSSN01000022">
    <property type="protein sequence ID" value="RGL83836.1"/>
    <property type="molecule type" value="Genomic_DNA"/>
</dbReference>
<keyword evidence="1" id="KW-0255">Endonuclease</keyword>
<dbReference type="AlphaFoldDB" id="A0A3E4SYJ6"/>
<keyword evidence="1" id="KW-0378">Hydrolase</keyword>
<dbReference type="RefSeq" id="WP_032588637.1">
    <property type="nucleotide sequence ID" value="NZ_JAKKXB010000031.1"/>
</dbReference>
<dbReference type="Proteomes" id="UP000261278">
    <property type="component" value="Unassembled WGS sequence"/>
</dbReference>
<proteinExistence type="predicted"/>
<reference evidence="1 2" key="1">
    <citation type="submission" date="2018-08" db="EMBL/GenBank/DDBJ databases">
        <title>A genome reference for cultivated species of the human gut microbiota.</title>
        <authorList>
            <person name="Zou Y."/>
            <person name="Xue W."/>
            <person name="Luo G."/>
        </authorList>
    </citation>
    <scope>NUCLEOTIDE SEQUENCE [LARGE SCALE GENOMIC DNA]</scope>
    <source>
        <strain evidence="1 2">TF05-18</strain>
    </source>
</reference>
<comment type="caution">
    <text evidence="1">The sequence shown here is derived from an EMBL/GenBank/DDBJ whole genome shotgun (WGS) entry which is preliminary data.</text>
</comment>
<protein>
    <submittedName>
        <fullName evidence="1">Restriction endonuclease subunit M</fullName>
    </submittedName>
</protein>
<sequence>MPVEVDILEDSIFRLSPELLNILLKDHTTSKEDIQRNIFWATSDYEYLGEGYQYDSPILPCLITRDNGHVIMPRILKSRDTQTARSREMAEVFTPSWICNAQNNLIDEAWFGRKDVFNTEYTDEQGCHRWRPSSKKIQFPEGKTWKDYVRDNRLEITCGEAPYIVSRYDTTTGETIPIEERIGLLDRKLRVVGENTETSGEWLEWVQEAYKSIYAYEWQGDNLLIARESMLISFIEYYQQKFGKRPLLKSINYIAYIISWNVWQMDGLKGVVPNSCCERRTVVADLFGTREEVSQCEGCQKDDIRRHNGIYCQIKDWRAKDPKTGKMGKRIRFIDLIK</sequence>
<dbReference type="GO" id="GO:0004519">
    <property type="term" value="F:endonuclease activity"/>
    <property type="evidence" value="ECO:0007669"/>
    <property type="project" value="UniProtKB-KW"/>
</dbReference>
<gene>
    <name evidence="1" type="ORF">DXC44_16185</name>
</gene>
<evidence type="ECO:0000313" key="1">
    <source>
        <dbReference type="EMBL" id="RGL83836.1"/>
    </source>
</evidence>
<keyword evidence="1" id="KW-0540">Nuclease</keyword>